<evidence type="ECO:0000313" key="2">
    <source>
        <dbReference type="Proteomes" id="UP000267517"/>
    </source>
</evidence>
<protein>
    <submittedName>
        <fullName evidence="1">Uncharacterized protein</fullName>
    </submittedName>
</protein>
<dbReference type="Proteomes" id="UP000267517">
    <property type="component" value="Chromosome I"/>
</dbReference>
<accession>A0A250KGW5</accession>
<proteinExistence type="predicted"/>
<reference evidence="1 2" key="1">
    <citation type="submission" date="2017-05" db="EMBL/GenBank/DDBJ databases">
        <title>whole genome sequence of Prevotella melaninogenica GAI 07411.</title>
        <authorList>
            <person name="Kondo Y."/>
            <person name="Hoshino T."/>
        </authorList>
    </citation>
    <scope>NUCLEOTIDE SEQUENCE [LARGE SCALE GENOMIC DNA]</scope>
    <source>
        <strain evidence="1 2">GAI 07411</strain>
    </source>
</reference>
<name>A0A250KGW5_9BACT</name>
<dbReference type="EMBL" id="AP018049">
    <property type="protein sequence ID" value="BBA28930.1"/>
    <property type="molecule type" value="Genomic_DNA"/>
</dbReference>
<dbReference type="AlphaFoldDB" id="A0A250KGW5"/>
<evidence type="ECO:0000313" key="1">
    <source>
        <dbReference type="EMBL" id="BBA28930.1"/>
    </source>
</evidence>
<sequence>MIKSVPEKPITTAKFLINKQLQKETATKKKMRKIHYSVLLHIKSNLNYIITDV</sequence>
<organism evidence="1 2">
    <name type="scientific">Prevotella melaninogenica</name>
    <dbReference type="NCBI Taxonomy" id="28132"/>
    <lineage>
        <taxon>Bacteria</taxon>
        <taxon>Pseudomonadati</taxon>
        <taxon>Bacteroidota</taxon>
        <taxon>Bacteroidia</taxon>
        <taxon>Bacteroidales</taxon>
        <taxon>Prevotellaceae</taxon>
        <taxon>Prevotella</taxon>
    </lineage>
</organism>
<gene>
    <name evidence="1" type="ORF">PMEL1_00848</name>
</gene>